<evidence type="ECO:0000313" key="2">
    <source>
        <dbReference type="EMBL" id="GIX87415.1"/>
    </source>
</evidence>
<dbReference type="Pfam" id="PF21854">
    <property type="entry name" value="Treslin_N"/>
    <property type="match status" value="1"/>
</dbReference>
<keyword evidence="3" id="KW-1185">Reference proteome</keyword>
<dbReference type="GO" id="GO:0003682">
    <property type="term" value="F:chromatin binding"/>
    <property type="evidence" value="ECO:0007669"/>
    <property type="project" value="TreeGrafter"/>
</dbReference>
<name>A0AAV4NR22_CAEEX</name>
<dbReference type="GO" id="GO:0006260">
    <property type="term" value="P:DNA replication"/>
    <property type="evidence" value="ECO:0007669"/>
    <property type="project" value="InterPro"/>
</dbReference>
<dbReference type="PANTHER" id="PTHR21556:SF2">
    <property type="entry name" value="TRESLIN"/>
    <property type="match status" value="1"/>
</dbReference>
<comment type="caution">
    <text evidence="2">The sequence shown here is derived from an EMBL/GenBank/DDBJ whole genome shotgun (WGS) entry which is preliminary data.</text>
</comment>
<sequence>MSSMQIVFLFDLNAFNDDRTKSNEELQAKLMCLRLACLRILTHYSNAIPNLKWGFKFFDSLGSLTQTMCNFSFINVSLENFETLENEICSRYHRHIAYQEALALSVQDQSIDEEISFSKEAPIRLLHLALTQILCEYHWNDSIDMFSPSIRKIFARTTFTQSIHIMDLAKYLSESGSFLKNSLPDILTMIAESLRSLQCALVPLSVLSVPNYILKLENSFKKQESEISNLGISYNCLIPFSASVFQSFMYPFYLSRKEISVEAKLCFLENDLQVPIIVTKVPLHWNEKEYKLYHDRSLHQTTHTRYLNEKIVKLNIPISWKKFTVHFTIARHVQLKPCNILLCMSNVSIKSSNYCWLQLLIKSLFLKNVNLFVVCESSCGLTFPGIFTSLSETSSVISILNPNACFINKTNPAFVTSKSPNDFNISDVKHSLEIESENFKLNIDNSKKNFDDMNENKTI</sequence>
<evidence type="ECO:0000259" key="1">
    <source>
        <dbReference type="Pfam" id="PF21854"/>
    </source>
</evidence>
<dbReference type="InterPro" id="IPR053919">
    <property type="entry name" value="Treslin_N"/>
</dbReference>
<dbReference type="Proteomes" id="UP001054945">
    <property type="component" value="Unassembled WGS sequence"/>
</dbReference>
<proteinExistence type="predicted"/>
<reference evidence="2 3" key="1">
    <citation type="submission" date="2021-06" db="EMBL/GenBank/DDBJ databases">
        <title>Caerostris extrusa draft genome.</title>
        <authorList>
            <person name="Kono N."/>
            <person name="Arakawa K."/>
        </authorList>
    </citation>
    <scope>NUCLEOTIDE SEQUENCE [LARGE SCALE GENOMIC DNA]</scope>
</reference>
<dbReference type="GO" id="GO:0005634">
    <property type="term" value="C:nucleus"/>
    <property type="evidence" value="ECO:0007669"/>
    <property type="project" value="InterPro"/>
</dbReference>
<protein>
    <recommendedName>
        <fullName evidence="1">Treslin N-terminal domain-containing protein</fullName>
    </recommendedName>
</protein>
<evidence type="ECO:0000313" key="3">
    <source>
        <dbReference type="Proteomes" id="UP001054945"/>
    </source>
</evidence>
<accession>A0AAV4NR22</accession>
<dbReference type="AlphaFoldDB" id="A0AAV4NR22"/>
<gene>
    <name evidence="2" type="primary">AVEN_83149_1</name>
    <name evidence="2" type="ORF">CEXT_788561</name>
</gene>
<dbReference type="GO" id="GO:0030174">
    <property type="term" value="P:regulation of DNA-templated DNA replication initiation"/>
    <property type="evidence" value="ECO:0007669"/>
    <property type="project" value="TreeGrafter"/>
</dbReference>
<dbReference type="GO" id="GO:0033314">
    <property type="term" value="P:mitotic DNA replication checkpoint signaling"/>
    <property type="evidence" value="ECO:0007669"/>
    <property type="project" value="InterPro"/>
</dbReference>
<dbReference type="GO" id="GO:0010212">
    <property type="term" value="P:response to ionizing radiation"/>
    <property type="evidence" value="ECO:0007669"/>
    <property type="project" value="InterPro"/>
</dbReference>
<dbReference type="InterPro" id="IPR026153">
    <property type="entry name" value="Treslin"/>
</dbReference>
<organism evidence="2 3">
    <name type="scientific">Caerostris extrusa</name>
    <name type="common">Bark spider</name>
    <name type="synonym">Caerostris bankana</name>
    <dbReference type="NCBI Taxonomy" id="172846"/>
    <lineage>
        <taxon>Eukaryota</taxon>
        <taxon>Metazoa</taxon>
        <taxon>Ecdysozoa</taxon>
        <taxon>Arthropoda</taxon>
        <taxon>Chelicerata</taxon>
        <taxon>Arachnida</taxon>
        <taxon>Araneae</taxon>
        <taxon>Araneomorphae</taxon>
        <taxon>Entelegynae</taxon>
        <taxon>Araneoidea</taxon>
        <taxon>Araneidae</taxon>
        <taxon>Caerostris</taxon>
    </lineage>
</organism>
<dbReference type="PANTHER" id="PTHR21556">
    <property type="entry name" value="TRESLIN"/>
    <property type="match status" value="1"/>
</dbReference>
<dbReference type="GO" id="GO:0007095">
    <property type="term" value="P:mitotic G2 DNA damage checkpoint signaling"/>
    <property type="evidence" value="ECO:0007669"/>
    <property type="project" value="TreeGrafter"/>
</dbReference>
<dbReference type="EMBL" id="BPLR01021235">
    <property type="protein sequence ID" value="GIX87415.1"/>
    <property type="molecule type" value="Genomic_DNA"/>
</dbReference>
<feature type="domain" description="Treslin N-terminal" evidence="1">
    <location>
        <begin position="31"/>
        <end position="149"/>
    </location>
</feature>